<evidence type="ECO:0000313" key="2">
    <source>
        <dbReference type="EMBL" id="KAE8355739.1"/>
    </source>
</evidence>
<dbReference type="EMBL" id="ML739047">
    <property type="protein sequence ID" value="KAE8355739.1"/>
    <property type="molecule type" value="Genomic_DNA"/>
</dbReference>
<sequence>MNRIWIWGFTGCLFVFVVWVRCFGSRGEGGSVVSFSWIGLSMAIDIRWLVILQFLLGICQLWEVRRTLLSMSWFFSMALIRGGSMVLCFSRAVLYTVVGRLFTCLVSYSILDWRLVALEI</sequence>
<keyword evidence="1" id="KW-1133">Transmembrane helix</keyword>
<proteinExistence type="predicted"/>
<evidence type="ECO:0000256" key="1">
    <source>
        <dbReference type="SAM" id="Phobius"/>
    </source>
</evidence>
<name>A0A5N6ZG20_9EURO</name>
<accession>A0A5N6ZG20</accession>
<keyword evidence="1" id="KW-0472">Membrane</keyword>
<dbReference type="AlphaFoldDB" id="A0A5N6ZG20"/>
<keyword evidence="1" id="KW-0812">Transmembrane</keyword>
<dbReference type="Proteomes" id="UP000327118">
    <property type="component" value="Unassembled WGS sequence"/>
</dbReference>
<feature type="transmembrane region" description="Helical" evidence="1">
    <location>
        <begin position="34"/>
        <end position="56"/>
    </location>
</feature>
<organism evidence="2 3">
    <name type="scientific">Aspergillus coremiiformis</name>
    <dbReference type="NCBI Taxonomy" id="138285"/>
    <lineage>
        <taxon>Eukaryota</taxon>
        <taxon>Fungi</taxon>
        <taxon>Dikarya</taxon>
        <taxon>Ascomycota</taxon>
        <taxon>Pezizomycotina</taxon>
        <taxon>Eurotiomycetes</taxon>
        <taxon>Eurotiomycetidae</taxon>
        <taxon>Eurotiales</taxon>
        <taxon>Aspergillaceae</taxon>
        <taxon>Aspergillus</taxon>
        <taxon>Aspergillus subgen. Circumdati</taxon>
    </lineage>
</organism>
<reference evidence="3" key="1">
    <citation type="submission" date="2019-04" db="EMBL/GenBank/DDBJ databases">
        <title>Friends and foes A comparative genomics studyof 23 Aspergillus species from section Flavi.</title>
        <authorList>
            <consortium name="DOE Joint Genome Institute"/>
            <person name="Kjaerbolling I."/>
            <person name="Vesth T."/>
            <person name="Frisvad J.C."/>
            <person name="Nybo J.L."/>
            <person name="Theobald S."/>
            <person name="Kildgaard S."/>
            <person name="Isbrandt T."/>
            <person name="Kuo A."/>
            <person name="Sato A."/>
            <person name="Lyhne E.K."/>
            <person name="Kogle M.E."/>
            <person name="Wiebenga A."/>
            <person name="Kun R.S."/>
            <person name="Lubbers R.J."/>
            <person name="Makela M.R."/>
            <person name="Barry K."/>
            <person name="Chovatia M."/>
            <person name="Clum A."/>
            <person name="Daum C."/>
            <person name="Haridas S."/>
            <person name="He G."/>
            <person name="LaButti K."/>
            <person name="Lipzen A."/>
            <person name="Mondo S."/>
            <person name="Riley R."/>
            <person name="Salamov A."/>
            <person name="Simmons B.A."/>
            <person name="Magnuson J.K."/>
            <person name="Henrissat B."/>
            <person name="Mortensen U.H."/>
            <person name="Larsen T.O."/>
            <person name="Devries R.P."/>
            <person name="Grigoriev I.V."/>
            <person name="Machida M."/>
            <person name="Baker S.E."/>
            <person name="Andersen M.R."/>
        </authorList>
    </citation>
    <scope>NUCLEOTIDE SEQUENCE [LARGE SCALE GENOMIC DNA]</scope>
    <source>
        <strain evidence="3">CBS 553.77</strain>
    </source>
</reference>
<gene>
    <name evidence="2" type="ORF">BDV28DRAFT_128271</name>
</gene>
<evidence type="ECO:0000313" key="3">
    <source>
        <dbReference type="Proteomes" id="UP000327118"/>
    </source>
</evidence>
<keyword evidence="3" id="KW-1185">Reference proteome</keyword>
<protein>
    <submittedName>
        <fullName evidence="2">Uncharacterized protein</fullName>
    </submittedName>
</protein>
<feature type="transmembrane region" description="Helical" evidence="1">
    <location>
        <begin position="68"/>
        <end position="87"/>
    </location>
</feature>